<sequence>MSEFVLYTADADVTEAQRKKAAVEAALKLIEVDLANKHTTSFTSLDAHLDRLHVYADKILDALQ</sequence>
<accession>A0A345Y8E2</accession>
<evidence type="ECO:0000313" key="2">
    <source>
        <dbReference type="Proteomes" id="UP000254537"/>
    </source>
</evidence>
<dbReference type="Proteomes" id="UP000254537">
    <property type="component" value="Chromosome"/>
</dbReference>
<dbReference type="RefSeq" id="WP_115434124.1">
    <property type="nucleotide sequence ID" value="NZ_CP031337.1"/>
</dbReference>
<reference evidence="1 2" key="1">
    <citation type="submission" date="2018-07" db="EMBL/GenBank/DDBJ databases">
        <title>Crenobacter cavernae sp. nov., isolated from a karst cave.</title>
        <authorList>
            <person name="Zhu H."/>
        </authorList>
    </citation>
    <scope>NUCLEOTIDE SEQUENCE [LARGE SCALE GENOMIC DNA]</scope>
    <source>
        <strain evidence="1 2">K1W11S-77</strain>
    </source>
</reference>
<dbReference type="EMBL" id="CP031337">
    <property type="protein sequence ID" value="AXK40194.1"/>
    <property type="molecule type" value="Genomic_DNA"/>
</dbReference>
<proteinExistence type="predicted"/>
<name>A0A345Y8E2_9NEIS</name>
<gene>
    <name evidence="1" type="ORF">DWG20_12495</name>
</gene>
<dbReference type="AlphaFoldDB" id="A0A345Y8E2"/>
<organism evidence="1 2">
    <name type="scientific">Crenobacter cavernae</name>
    <dbReference type="NCBI Taxonomy" id="2290923"/>
    <lineage>
        <taxon>Bacteria</taxon>
        <taxon>Pseudomonadati</taxon>
        <taxon>Pseudomonadota</taxon>
        <taxon>Betaproteobacteria</taxon>
        <taxon>Neisseriales</taxon>
        <taxon>Neisseriaceae</taxon>
        <taxon>Crenobacter</taxon>
    </lineage>
</organism>
<dbReference type="KEGG" id="ccah:DWG20_12495"/>
<evidence type="ECO:0000313" key="1">
    <source>
        <dbReference type="EMBL" id="AXK40194.1"/>
    </source>
</evidence>
<protein>
    <submittedName>
        <fullName evidence="1">Uncharacterized protein</fullName>
    </submittedName>
</protein>